<keyword evidence="1" id="KW-1133">Transmembrane helix</keyword>
<comment type="caution">
    <text evidence="2">The sequence shown here is derived from an EMBL/GenBank/DDBJ whole genome shotgun (WGS) entry which is preliminary data.</text>
</comment>
<dbReference type="PANTHER" id="PTHR45088">
    <property type="entry name" value="OSJNBA0022H21.17 PROTEIN"/>
    <property type="match status" value="1"/>
</dbReference>
<name>A0A2U1PRK3_ARTAN</name>
<keyword evidence="3" id="KW-1185">Reference proteome</keyword>
<gene>
    <name evidence="2" type="ORF">CTI12_AA120870</name>
</gene>
<keyword evidence="1" id="KW-0472">Membrane</keyword>
<dbReference type="AlphaFoldDB" id="A0A2U1PRK3"/>
<accession>A0A2U1PRK3</accession>
<dbReference type="STRING" id="35608.A0A2U1PRK3"/>
<protein>
    <submittedName>
        <fullName evidence="2">F-box family protein</fullName>
    </submittedName>
</protein>
<dbReference type="OrthoDB" id="272077at2759"/>
<dbReference type="EMBL" id="PKPP01000823">
    <property type="protein sequence ID" value="PWA88347.1"/>
    <property type="molecule type" value="Genomic_DNA"/>
</dbReference>
<keyword evidence="1" id="KW-0812">Transmembrane</keyword>
<proteinExistence type="predicted"/>
<reference evidence="2 3" key="1">
    <citation type="journal article" date="2018" name="Mol. Plant">
        <title>The genome of Artemisia annua provides insight into the evolution of Asteraceae family and artemisinin biosynthesis.</title>
        <authorList>
            <person name="Shen Q."/>
            <person name="Zhang L."/>
            <person name="Liao Z."/>
            <person name="Wang S."/>
            <person name="Yan T."/>
            <person name="Shi P."/>
            <person name="Liu M."/>
            <person name="Fu X."/>
            <person name="Pan Q."/>
            <person name="Wang Y."/>
            <person name="Lv Z."/>
            <person name="Lu X."/>
            <person name="Zhang F."/>
            <person name="Jiang W."/>
            <person name="Ma Y."/>
            <person name="Chen M."/>
            <person name="Hao X."/>
            <person name="Li L."/>
            <person name="Tang Y."/>
            <person name="Lv G."/>
            <person name="Zhou Y."/>
            <person name="Sun X."/>
            <person name="Brodelius P.E."/>
            <person name="Rose J.K.C."/>
            <person name="Tang K."/>
        </authorList>
    </citation>
    <scope>NUCLEOTIDE SEQUENCE [LARGE SCALE GENOMIC DNA]</scope>
    <source>
        <strain evidence="3">cv. Huhao1</strain>
        <tissue evidence="2">Leaf</tissue>
    </source>
</reference>
<dbReference type="InterPro" id="IPR053301">
    <property type="entry name" value="F-box_motif"/>
</dbReference>
<sequence>MEVVVPLKKAVYILKYGMRGKPKLYPLKLITALVVMLMRVYHLIKAEVMRFAGEQGAERGSMLVVKVNVEKALDLFLKGAERGSMLAMVDAGLVYWEIRKKEGGVTMEADTF</sequence>
<dbReference type="Proteomes" id="UP000245207">
    <property type="component" value="Unassembled WGS sequence"/>
</dbReference>
<organism evidence="2 3">
    <name type="scientific">Artemisia annua</name>
    <name type="common">Sweet wormwood</name>
    <dbReference type="NCBI Taxonomy" id="35608"/>
    <lineage>
        <taxon>Eukaryota</taxon>
        <taxon>Viridiplantae</taxon>
        <taxon>Streptophyta</taxon>
        <taxon>Embryophyta</taxon>
        <taxon>Tracheophyta</taxon>
        <taxon>Spermatophyta</taxon>
        <taxon>Magnoliopsida</taxon>
        <taxon>eudicotyledons</taxon>
        <taxon>Gunneridae</taxon>
        <taxon>Pentapetalae</taxon>
        <taxon>asterids</taxon>
        <taxon>campanulids</taxon>
        <taxon>Asterales</taxon>
        <taxon>Asteraceae</taxon>
        <taxon>Asteroideae</taxon>
        <taxon>Anthemideae</taxon>
        <taxon>Artemisiinae</taxon>
        <taxon>Artemisia</taxon>
    </lineage>
</organism>
<evidence type="ECO:0000313" key="3">
    <source>
        <dbReference type="Proteomes" id="UP000245207"/>
    </source>
</evidence>
<feature type="transmembrane region" description="Helical" evidence="1">
    <location>
        <begin position="24"/>
        <end position="41"/>
    </location>
</feature>
<evidence type="ECO:0000313" key="2">
    <source>
        <dbReference type="EMBL" id="PWA88347.1"/>
    </source>
</evidence>
<evidence type="ECO:0000256" key="1">
    <source>
        <dbReference type="SAM" id="Phobius"/>
    </source>
</evidence>
<dbReference type="PANTHER" id="PTHR45088:SF1">
    <property type="entry name" value="OS04G0476000 PROTEIN"/>
    <property type="match status" value="1"/>
</dbReference>